<evidence type="ECO:0000256" key="6">
    <source>
        <dbReference type="ARBA" id="ARBA00022723"/>
    </source>
</evidence>
<organism evidence="11">
    <name type="scientific">hydrothermal vent metagenome</name>
    <dbReference type="NCBI Taxonomy" id="652676"/>
    <lineage>
        <taxon>unclassified sequences</taxon>
        <taxon>metagenomes</taxon>
        <taxon>ecological metagenomes</taxon>
    </lineage>
</organism>
<dbReference type="PANTHER" id="PTHR33540:SF2">
    <property type="entry name" value="TRNA THREONYLCARBAMOYLADENOSINE BIOSYNTHESIS PROTEIN TSAE"/>
    <property type="match status" value="1"/>
</dbReference>
<dbReference type="InterPro" id="IPR003442">
    <property type="entry name" value="T6A_TsaE"/>
</dbReference>
<keyword evidence="8" id="KW-0067">ATP-binding</keyword>
<dbReference type="Gene3D" id="3.40.50.300">
    <property type="entry name" value="P-loop containing nucleotide triphosphate hydrolases"/>
    <property type="match status" value="1"/>
</dbReference>
<name>A0A1W1EI92_9ZZZZ</name>
<dbReference type="Pfam" id="PF02367">
    <property type="entry name" value="TsaE"/>
    <property type="match status" value="1"/>
</dbReference>
<keyword evidence="4" id="KW-0963">Cytoplasm</keyword>
<dbReference type="GO" id="GO:0046872">
    <property type="term" value="F:metal ion binding"/>
    <property type="evidence" value="ECO:0007669"/>
    <property type="project" value="UniProtKB-KW"/>
</dbReference>
<keyword evidence="5" id="KW-0819">tRNA processing</keyword>
<evidence type="ECO:0000256" key="7">
    <source>
        <dbReference type="ARBA" id="ARBA00022741"/>
    </source>
</evidence>
<evidence type="ECO:0000256" key="4">
    <source>
        <dbReference type="ARBA" id="ARBA00022490"/>
    </source>
</evidence>
<accession>A0A1W1EI92</accession>
<dbReference type="SUPFAM" id="SSF52540">
    <property type="entry name" value="P-loop containing nucleoside triphosphate hydrolases"/>
    <property type="match status" value="1"/>
</dbReference>
<keyword evidence="7" id="KW-0547">Nucleotide-binding</keyword>
<dbReference type="AlphaFoldDB" id="A0A1W1EI92"/>
<dbReference type="GO" id="GO:0002949">
    <property type="term" value="P:tRNA threonylcarbamoyladenosine modification"/>
    <property type="evidence" value="ECO:0007669"/>
    <property type="project" value="InterPro"/>
</dbReference>
<protein>
    <recommendedName>
        <fullName evidence="3">tRNA threonylcarbamoyladenosine biosynthesis protein TsaE</fullName>
    </recommendedName>
    <alternativeName>
        <fullName evidence="10">t(6)A37 threonylcarbamoyladenosine biosynthesis protein TsaE</fullName>
    </alternativeName>
</protein>
<dbReference type="NCBIfam" id="TIGR00150">
    <property type="entry name" value="T6A_YjeE"/>
    <property type="match status" value="1"/>
</dbReference>
<dbReference type="GO" id="GO:0005524">
    <property type="term" value="F:ATP binding"/>
    <property type="evidence" value="ECO:0007669"/>
    <property type="project" value="UniProtKB-KW"/>
</dbReference>
<proteinExistence type="inferred from homology"/>
<keyword evidence="9" id="KW-0460">Magnesium</keyword>
<keyword evidence="6" id="KW-0479">Metal-binding</keyword>
<evidence type="ECO:0000256" key="8">
    <source>
        <dbReference type="ARBA" id="ARBA00022840"/>
    </source>
</evidence>
<gene>
    <name evidence="11" type="ORF">MNB_SV-15-104</name>
</gene>
<sequence length="138" mass="15872">MKIISSEKELNKVYKYLENNLPSNAIILLRGNLASGKTTLTKYIAEAKGIKDSVSSPTFSLQNCYGNTIFHYDLYRIDNGEFMELGLFEEFEKDGWHIVEWASEELEIFLRDVGYSVSVVDITPIDNRREYSIKCDNV</sequence>
<comment type="subcellular location">
    <subcellularLocation>
        <location evidence="1">Cytoplasm</location>
    </subcellularLocation>
</comment>
<evidence type="ECO:0000256" key="2">
    <source>
        <dbReference type="ARBA" id="ARBA00007599"/>
    </source>
</evidence>
<evidence type="ECO:0000256" key="9">
    <source>
        <dbReference type="ARBA" id="ARBA00022842"/>
    </source>
</evidence>
<dbReference type="PANTHER" id="PTHR33540">
    <property type="entry name" value="TRNA THREONYLCARBAMOYLADENOSINE BIOSYNTHESIS PROTEIN TSAE"/>
    <property type="match status" value="1"/>
</dbReference>
<evidence type="ECO:0000256" key="1">
    <source>
        <dbReference type="ARBA" id="ARBA00004496"/>
    </source>
</evidence>
<dbReference type="GO" id="GO:0005737">
    <property type="term" value="C:cytoplasm"/>
    <property type="evidence" value="ECO:0007669"/>
    <property type="project" value="UniProtKB-SubCell"/>
</dbReference>
<evidence type="ECO:0000313" key="11">
    <source>
        <dbReference type="EMBL" id="SHO80585.1"/>
    </source>
</evidence>
<evidence type="ECO:0000256" key="10">
    <source>
        <dbReference type="ARBA" id="ARBA00032441"/>
    </source>
</evidence>
<evidence type="ECO:0000256" key="5">
    <source>
        <dbReference type="ARBA" id="ARBA00022694"/>
    </source>
</evidence>
<reference evidence="11" key="1">
    <citation type="submission" date="2016-10" db="EMBL/GenBank/DDBJ databases">
        <authorList>
            <person name="de Groot N.N."/>
        </authorList>
    </citation>
    <scope>NUCLEOTIDE SEQUENCE</scope>
</reference>
<dbReference type="EMBL" id="FRYL01000012">
    <property type="protein sequence ID" value="SHO80585.1"/>
    <property type="molecule type" value="Genomic_DNA"/>
</dbReference>
<dbReference type="InterPro" id="IPR027417">
    <property type="entry name" value="P-loop_NTPase"/>
</dbReference>
<comment type="similarity">
    <text evidence="2">Belongs to the TsaE family.</text>
</comment>
<evidence type="ECO:0000256" key="3">
    <source>
        <dbReference type="ARBA" id="ARBA00019010"/>
    </source>
</evidence>